<organism evidence="2 3">
    <name type="scientific">Bimuria novae-zelandiae CBS 107.79</name>
    <dbReference type="NCBI Taxonomy" id="1447943"/>
    <lineage>
        <taxon>Eukaryota</taxon>
        <taxon>Fungi</taxon>
        <taxon>Dikarya</taxon>
        <taxon>Ascomycota</taxon>
        <taxon>Pezizomycotina</taxon>
        <taxon>Dothideomycetes</taxon>
        <taxon>Pleosporomycetidae</taxon>
        <taxon>Pleosporales</taxon>
        <taxon>Massarineae</taxon>
        <taxon>Didymosphaeriaceae</taxon>
        <taxon>Bimuria</taxon>
    </lineage>
</organism>
<dbReference type="AlphaFoldDB" id="A0A6A5V6T3"/>
<feature type="region of interest" description="Disordered" evidence="1">
    <location>
        <begin position="1"/>
        <end position="24"/>
    </location>
</feature>
<proteinExistence type="predicted"/>
<protein>
    <submittedName>
        <fullName evidence="2">Uncharacterized protein</fullName>
    </submittedName>
</protein>
<dbReference type="OrthoDB" id="3889136at2759"/>
<dbReference type="EMBL" id="ML976691">
    <property type="protein sequence ID" value="KAF1971742.1"/>
    <property type="molecule type" value="Genomic_DNA"/>
</dbReference>
<gene>
    <name evidence="2" type="ORF">BU23DRAFT_599991</name>
</gene>
<evidence type="ECO:0000313" key="3">
    <source>
        <dbReference type="Proteomes" id="UP000800036"/>
    </source>
</evidence>
<reference evidence="2" key="1">
    <citation type="journal article" date="2020" name="Stud. Mycol.">
        <title>101 Dothideomycetes genomes: a test case for predicting lifestyles and emergence of pathogens.</title>
        <authorList>
            <person name="Haridas S."/>
            <person name="Albert R."/>
            <person name="Binder M."/>
            <person name="Bloem J."/>
            <person name="Labutti K."/>
            <person name="Salamov A."/>
            <person name="Andreopoulos B."/>
            <person name="Baker S."/>
            <person name="Barry K."/>
            <person name="Bills G."/>
            <person name="Bluhm B."/>
            <person name="Cannon C."/>
            <person name="Castanera R."/>
            <person name="Culley D."/>
            <person name="Daum C."/>
            <person name="Ezra D."/>
            <person name="Gonzalez J."/>
            <person name="Henrissat B."/>
            <person name="Kuo A."/>
            <person name="Liang C."/>
            <person name="Lipzen A."/>
            <person name="Lutzoni F."/>
            <person name="Magnuson J."/>
            <person name="Mondo S."/>
            <person name="Nolan M."/>
            <person name="Ohm R."/>
            <person name="Pangilinan J."/>
            <person name="Park H.-J."/>
            <person name="Ramirez L."/>
            <person name="Alfaro M."/>
            <person name="Sun H."/>
            <person name="Tritt A."/>
            <person name="Yoshinaga Y."/>
            <person name="Zwiers L.-H."/>
            <person name="Turgeon B."/>
            <person name="Goodwin S."/>
            <person name="Spatafora J."/>
            <person name="Crous P."/>
            <person name="Grigoriev I."/>
        </authorList>
    </citation>
    <scope>NUCLEOTIDE SEQUENCE</scope>
    <source>
        <strain evidence="2">CBS 107.79</strain>
    </source>
</reference>
<keyword evidence="3" id="KW-1185">Reference proteome</keyword>
<feature type="compositionally biased region" description="Low complexity" evidence="1">
    <location>
        <begin position="1"/>
        <end position="14"/>
    </location>
</feature>
<accession>A0A6A5V6T3</accession>
<name>A0A6A5V6T3_9PLEO</name>
<evidence type="ECO:0000256" key="1">
    <source>
        <dbReference type="SAM" id="MobiDB-lite"/>
    </source>
</evidence>
<feature type="region of interest" description="Disordered" evidence="1">
    <location>
        <begin position="80"/>
        <end position="121"/>
    </location>
</feature>
<feature type="compositionally biased region" description="Basic residues" evidence="1">
    <location>
        <begin position="112"/>
        <end position="121"/>
    </location>
</feature>
<evidence type="ECO:0000313" key="2">
    <source>
        <dbReference type="EMBL" id="KAF1971742.1"/>
    </source>
</evidence>
<dbReference type="Proteomes" id="UP000800036">
    <property type="component" value="Unassembled WGS sequence"/>
</dbReference>
<sequence length="121" mass="12956">MPPKKAAAASSAAGDDGDKPFHWTPENERKLLLFMVGTTAFSKEDTERLAEQAFKGTSASGVKQKANKLRVEHRALYEEHGWPIPDGKPAVSKGKKRAAGADGDDAPATPAKKGKKITKKT</sequence>